<proteinExistence type="predicted"/>
<gene>
    <name evidence="1" type="ORF">GOP47_0023206</name>
</gene>
<dbReference type="AlphaFoldDB" id="A0A9D4U7Y7"/>
<dbReference type="Proteomes" id="UP000886520">
    <property type="component" value="Chromosome 22"/>
</dbReference>
<evidence type="ECO:0000313" key="2">
    <source>
        <dbReference type="Proteomes" id="UP000886520"/>
    </source>
</evidence>
<evidence type="ECO:0008006" key="3">
    <source>
        <dbReference type="Google" id="ProtNLM"/>
    </source>
</evidence>
<name>A0A9D4U7Y7_ADICA</name>
<reference evidence="1" key="1">
    <citation type="submission" date="2021-01" db="EMBL/GenBank/DDBJ databases">
        <title>Adiantum capillus-veneris genome.</title>
        <authorList>
            <person name="Fang Y."/>
            <person name="Liao Q."/>
        </authorList>
    </citation>
    <scope>NUCLEOTIDE SEQUENCE</scope>
    <source>
        <strain evidence="1">H3</strain>
        <tissue evidence="1">Leaf</tissue>
    </source>
</reference>
<dbReference type="EMBL" id="JABFUD020000022">
    <property type="protein sequence ID" value="KAI5062667.1"/>
    <property type="molecule type" value="Genomic_DNA"/>
</dbReference>
<evidence type="ECO:0000313" key="1">
    <source>
        <dbReference type="EMBL" id="KAI5062667.1"/>
    </source>
</evidence>
<accession>A0A9D4U7Y7</accession>
<comment type="caution">
    <text evidence="1">The sequence shown here is derived from an EMBL/GenBank/DDBJ whole genome shotgun (WGS) entry which is preliminary data.</text>
</comment>
<protein>
    <recommendedName>
        <fullName evidence="3">Reverse transcriptase Ty1/copia-type domain-containing protein</fullName>
    </recommendedName>
</protein>
<sequence length="209" mass="23340">MHIIMSFCSRGIAYLARYDCGQGTTGSPLSPIDSNLSSQDIYETLLPLFSGGSSNVNSNEANVQSMGVFKNVIDQPIIDADVHDVLDEERAENEQARGMPKWLVYILCDSKLDTPLSTRTRSGSRHTSYASNCYALAVFSLHDVEEPLSFDEAQNSENWMAAMQSKYDALIENDTWTLCDLPPGQKAIDTKWVYKLKRKPDGEIDHHKA</sequence>
<keyword evidence="2" id="KW-1185">Reference proteome</keyword>
<organism evidence="1 2">
    <name type="scientific">Adiantum capillus-veneris</name>
    <name type="common">Maidenhair fern</name>
    <dbReference type="NCBI Taxonomy" id="13818"/>
    <lineage>
        <taxon>Eukaryota</taxon>
        <taxon>Viridiplantae</taxon>
        <taxon>Streptophyta</taxon>
        <taxon>Embryophyta</taxon>
        <taxon>Tracheophyta</taxon>
        <taxon>Polypodiopsida</taxon>
        <taxon>Polypodiidae</taxon>
        <taxon>Polypodiales</taxon>
        <taxon>Pteridineae</taxon>
        <taxon>Pteridaceae</taxon>
        <taxon>Vittarioideae</taxon>
        <taxon>Adiantum</taxon>
    </lineage>
</organism>
<dbReference type="OrthoDB" id="411615at2759"/>